<dbReference type="NCBIfam" id="NF038389">
    <property type="entry name" value="ArsS_fam_HK"/>
    <property type="match status" value="1"/>
</dbReference>
<dbReference type="InterPro" id="IPR036097">
    <property type="entry name" value="HisK_dim/P_sf"/>
</dbReference>
<dbReference type="Pfam" id="PF02518">
    <property type="entry name" value="HATPase_c"/>
    <property type="match status" value="1"/>
</dbReference>
<dbReference type="Proteomes" id="UP000186074">
    <property type="component" value="Chromosome"/>
</dbReference>
<gene>
    <name evidence="13" type="ORF">LPB137_08875</name>
</gene>
<dbReference type="Gene3D" id="1.10.287.130">
    <property type="match status" value="1"/>
</dbReference>
<dbReference type="RefSeq" id="WP_076087182.1">
    <property type="nucleotide sequence ID" value="NZ_CP019070.1"/>
</dbReference>
<evidence type="ECO:0000313" key="14">
    <source>
        <dbReference type="Proteomes" id="UP000186074"/>
    </source>
</evidence>
<dbReference type="PROSITE" id="PS50885">
    <property type="entry name" value="HAMP"/>
    <property type="match status" value="1"/>
</dbReference>
<keyword evidence="14" id="KW-1185">Reference proteome</keyword>
<evidence type="ECO:0000259" key="11">
    <source>
        <dbReference type="PROSITE" id="PS50109"/>
    </source>
</evidence>
<dbReference type="PANTHER" id="PTHR45528:SF12">
    <property type="entry name" value="SENSOR HISTIDINE KINASE ARSS"/>
    <property type="match status" value="1"/>
</dbReference>
<evidence type="ECO:0000256" key="8">
    <source>
        <dbReference type="ARBA" id="ARBA00022989"/>
    </source>
</evidence>
<evidence type="ECO:0000256" key="10">
    <source>
        <dbReference type="SAM" id="Phobius"/>
    </source>
</evidence>
<dbReference type="InterPro" id="IPR005467">
    <property type="entry name" value="His_kinase_dom"/>
</dbReference>
<dbReference type="SMART" id="SM00388">
    <property type="entry name" value="HisKA"/>
    <property type="match status" value="1"/>
</dbReference>
<dbReference type="CDD" id="cd00082">
    <property type="entry name" value="HisKA"/>
    <property type="match status" value="1"/>
</dbReference>
<dbReference type="EMBL" id="CP019070">
    <property type="protein sequence ID" value="APW65962.1"/>
    <property type="molecule type" value="Genomic_DNA"/>
</dbReference>
<protein>
    <recommendedName>
        <fullName evidence="3">histidine kinase</fullName>
        <ecNumber evidence="3">2.7.13.3</ecNumber>
    </recommendedName>
</protein>
<evidence type="ECO:0000313" key="13">
    <source>
        <dbReference type="EMBL" id="APW65962.1"/>
    </source>
</evidence>
<dbReference type="InterPro" id="IPR003594">
    <property type="entry name" value="HATPase_dom"/>
</dbReference>
<reference evidence="13 14" key="1">
    <citation type="submission" date="2017-01" db="EMBL/GenBank/DDBJ databases">
        <title>Genome sequencing of Arcobacter sp. LPB0137.</title>
        <authorList>
            <person name="Lee G.-W."/>
            <person name="Yi H."/>
        </authorList>
    </citation>
    <scope>NUCLEOTIDE SEQUENCE [LARGE SCALE GENOMIC DNA]</scope>
    <source>
        <strain evidence="13 14">LPB0137</strain>
    </source>
</reference>
<dbReference type="PANTHER" id="PTHR45528">
    <property type="entry name" value="SENSOR HISTIDINE KINASE CPXA"/>
    <property type="match status" value="1"/>
</dbReference>
<sequence length="399" mass="47319">MNLNSITSKISLVFLISISILIALFFFYIDYEKKRKYVVVERYYENITKYLKEHRMDKYDLINHMKSLPFEIVEKPKEVLENSNSIIMKREYDLLEYKDILYFHIKTPFTQVLFKDLNMYSFSNYSYIIFVFLLLLLISLYIWLIRSLQPLKDLKTNITSFSQGNLSINCKSDKKDEIADVSNEFDKAVRKIELLLNSRQLFLRTIMHELKTPIAKGRIVSELIDDEKQKGRMVNIFKRLDFLINDFSKVEQVVSQNYKITKQIISLSLIFDDAFKSLLLENSNDKIFLNLEEEKKVKADLSLMSMVFKNLIDNALRYSSDGKVKIKQNENEIIFISKGVKLQKDINEYFKPFHNDVESKNHGMGLGLYIVKSILNMHNYEFEYEYIDDNNIFKIIINH</sequence>
<evidence type="ECO:0000256" key="7">
    <source>
        <dbReference type="ARBA" id="ARBA00022777"/>
    </source>
</evidence>
<proteinExistence type="predicted"/>
<dbReference type="GO" id="GO:0016020">
    <property type="term" value="C:membrane"/>
    <property type="evidence" value="ECO:0007669"/>
    <property type="project" value="UniProtKB-SubCell"/>
</dbReference>
<keyword evidence="9 10" id="KW-0472">Membrane</keyword>
<dbReference type="InterPro" id="IPR050398">
    <property type="entry name" value="HssS/ArlS-like"/>
</dbReference>
<organism evidence="13 14">
    <name type="scientific">Poseidonibacter parvus</name>
    <dbReference type="NCBI Taxonomy" id="1850254"/>
    <lineage>
        <taxon>Bacteria</taxon>
        <taxon>Pseudomonadati</taxon>
        <taxon>Campylobacterota</taxon>
        <taxon>Epsilonproteobacteria</taxon>
        <taxon>Campylobacterales</taxon>
        <taxon>Arcobacteraceae</taxon>
        <taxon>Poseidonibacter</taxon>
    </lineage>
</organism>
<evidence type="ECO:0000259" key="12">
    <source>
        <dbReference type="PROSITE" id="PS50885"/>
    </source>
</evidence>
<keyword evidence="8 10" id="KW-1133">Transmembrane helix</keyword>
<feature type="domain" description="Histidine kinase" evidence="11">
    <location>
        <begin position="205"/>
        <end position="399"/>
    </location>
</feature>
<dbReference type="STRING" id="1850254.LPB137_08875"/>
<comment type="catalytic activity">
    <reaction evidence="1">
        <text>ATP + protein L-histidine = ADP + protein N-phospho-L-histidine.</text>
        <dbReference type="EC" id="2.7.13.3"/>
    </reaction>
</comment>
<feature type="transmembrane region" description="Helical" evidence="10">
    <location>
        <begin position="12"/>
        <end position="29"/>
    </location>
</feature>
<name>A0A1P8KN12_9BACT</name>
<evidence type="ECO:0000256" key="4">
    <source>
        <dbReference type="ARBA" id="ARBA00022553"/>
    </source>
</evidence>
<feature type="transmembrane region" description="Helical" evidence="10">
    <location>
        <begin position="125"/>
        <end position="145"/>
    </location>
</feature>
<dbReference type="GO" id="GO:0000155">
    <property type="term" value="F:phosphorelay sensor kinase activity"/>
    <property type="evidence" value="ECO:0007669"/>
    <property type="project" value="InterPro"/>
</dbReference>
<keyword evidence="5" id="KW-0808">Transferase</keyword>
<dbReference type="InterPro" id="IPR047994">
    <property type="entry name" value="ArsS-like"/>
</dbReference>
<dbReference type="PROSITE" id="PS50109">
    <property type="entry name" value="HIS_KIN"/>
    <property type="match status" value="1"/>
</dbReference>
<dbReference type="OrthoDB" id="9812241at2"/>
<dbReference type="Gene3D" id="3.30.565.10">
    <property type="entry name" value="Histidine kinase-like ATPase, C-terminal domain"/>
    <property type="match status" value="1"/>
</dbReference>
<evidence type="ECO:0000256" key="1">
    <source>
        <dbReference type="ARBA" id="ARBA00000085"/>
    </source>
</evidence>
<evidence type="ECO:0000256" key="2">
    <source>
        <dbReference type="ARBA" id="ARBA00004141"/>
    </source>
</evidence>
<dbReference type="EC" id="2.7.13.3" evidence="3"/>
<accession>A0A1P8KN12</accession>
<evidence type="ECO:0000256" key="9">
    <source>
        <dbReference type="ARBA" id="ARBA00023136"/>
    </source>
</evidence>
<evidence type="ECO:0000256" key="6">
    <source>
        <dbReference type="ARBA" id="ARBA00022692"/>
    </source>
</evidence>
<comment type="subcellular location">
    <subcellularLocation>
        <location evidence="2">Membrane</location>
        <topology evidence="2">Multi-pass membrane protein</topology>
    </subcellularLocation>
</comment>
<keyword evidence="4" id="KW-0597">Phosphoprotein</keyword>
<keyword evidence="6 10" id="KW-0812">Transmembrane</keyword>
<dbReference type="InterPro" id="IPR036890">
    <property type="entry name" value="HATPase_C_sf"/>
</dbReference>
<dbReference type="InterPro" id="IPR003661">
    <property type="entry name" value="HisK_dim/P_dom"/>
</dbReference>
<dbReference type="SUPFAM" id="SSF55874">
    <property type="entry name" value="ATPase domain of HSP90 chaperone/DNA topoisomerase II/histidine kinase"/>
    <property type="match status" value="1"/>
</dbReference>
<feature type="domain" description="HAMP" evidence="12">
    <location>
        <begin position="145"/>
        <end position="197"/>
    </location>
</feature>
<keyword evidence="7" id="KW-0418">Kinase</keyword>
<dbReference type="SUPFAM" id="SSF47384">
    <property type="entry name" value="Homodimeric domain of signal transducing histidine kinase"/>
    <property type="match status" value="1"/>
</dbReference>
<dbReference type="InterPro" id="IPR003660">
    <property type="entry name" value="HAMP_dom"/>
</dbReference>
<evidence type="ECO:0000256" key="5">
    <source>
        <dbReference type="ARBA" id="ARBA00022679"/>
    </source>
</evidence>
<dbReference type="AlphaFoldDB" id="A0A1P8KN12"/>
<evidence type="ECO:0000256" key="3">
    <source>
        <dbReference type="ARBA" id="ARBA00012438"/>
    </source>
</evidence>
<dbReference type="KEGG" id="alp:LPB137_08875"/>